<feature type="active site" description="Acyl-ester intermediate" evidence="7">
    <location>
        <position position="142"/>
    </location>
</feature>
<sequence length="468" mass="50306">MLIGTRQLSTLSRNPYNSLITAIEPRPAAGSGPLTGLRYVAKDNICTKDVRTTCGSRILSDYRPPFSASVVSQLEDAGLVLVGKANMDEFGMGLSTMFSHYGATLNPRYAEKRISGGSSGGSAAAVAAGLADFALGTDTGGSVRQPASYCGIVGFKPSYGRVSRYGIVAYGQGLDCVGVFAPDVSTIRKVYRTLDTHDPKDITSMSPEIRGAVRAFLRSRPKERHLRIGIPREFLLTEVHDETLAQVEAVLHKLVALGHIVVATSIPSITRLLSAYYTLATVEAASNMSRFDGIRYGAGVRRSRADALVSGDTLLRKNRTAGLGAEVQRRLILGNYTLSADSGDIFYRANRLRAKVVEEFNEVFSMPNYLTSGSGTAYGCDVLVGPTVAGRAPLMEEYAHQVQRNFLNEYLNDVYTVPASLAGLPAVTVPCENRDFGVQVIGQYGDDETVLAVAELICAKGIQTGPRR</sequence>
<protein>
    <recommendedName>
        <fullName evidence="7">Glutamyl-tRNA(Gln) amidotransferase subunit A, mitochondrial</fullName>
        <shortName evidence="7">Glu-AdT subunit A</shortName>
        <ecNumber evidence="7">6.3.5.7</ecNumber>
    </recommendedName>
</protein>
<keyword evidence="3 7" id="KW-0547">Nucleotide-binding</keyword>
<name>A0A4P9ZCR0_9ASCO</name>
<dbReference type="InterPro" id="IPR023631">
    <property type="entry name" value="Amidase_dom"/>
</dbReference>
<evidence type="ECO:0000256" key="1">
    <source>
        <dbReference type="ARBA" id="ARBA00008069"/>
    </source>
</evidence>
<dbReference type="Proteomes" id="UP000268321">
    <property type="component" value="Unassembled WGS sequence"/>
</dbReference>
<dbReference type="PROSITE" id="PS00571">
    <property type="entry name" value="AMIDASES"/>
    <property type="match status" value="1"/>
</dbReference>
<evidence type="ECO:0000256" key="6">
    <source>
        <dbReference type="ARBA" id="ARBA00047407"/>
    </source>
</evidence>
<dbReference type="GO" id="GO:0005524">
    <property type="term" value="F:ATP binding"/>
    <property type="evidence" value="ECO:0007669"/>
    <property type="project" value="UniProtKB-KW"/>
</dbReference>
<evidence type="ECO:0000259" key="8">
    <source>
        <dbReference type="Pfam" id="PF01425"/>
    </source>
</evidence>
<dbReference type="AlphaFoldDB" id="A0A4P9ZCR0"/>
<evidence type="ECO:0000313" key="10">
    <source>
        <dbReference type="Proteomes" id="UP000268321"/>
    </source>
</evidence>
<dbReference type="GO" id="GO:0032543">
    <property type="term" value="P:mitochondrial translation"/>
    <property type="evidence" value="ECO:0007669"/>
    <property type="project" value="UniProtKB-UniRule"/>
</dbReference>
<organism evidence="9 10">
    <name type="scientific">Metschnikowia bicuspidata</name>
    <dbReference type="NCBI Taxonomy" id="27322"/>
    <lineage>
        <taxon>Eukaryota</taxon>
        <taxon>Fungi</taxon>
        <taxon>Dikarya</taxon>
        <taxon>Ascomycota</taxon>
        <taxon>Saccharomycotina</taxon>
        <taxon>Pichiomycetes</taxon>
        <taxon>Metschnikowiaceae</taxon>
        <taxon>Metschnikowia</taxon>
    </lineage>
</organism>
<keyword evidence="10" id="KW-1185">Reference proteome</keyword>
<proteinExistence type="inferred from homology"/>
<evidence type="ECO:0000256" key="5">
    <source>
        <dbReference type="ARBA" id="ARBA00022917"/>
    </source>
</evidence>
<keyword evidence="2 7" id="KW-0436">Ligase</keyword>
<feature type="domain" description="Amidase" evidence="8">
    <location>
        <begin position="30"/>
        <end position="451"/>
    </location>
</feature>
<comment type="similarity">
    <text evidence="1 7">Belongs to the amidase family. GatA subfamily.</text>
</comment>
<dbReference type="SUPFAM" id="SSF75304">
    <property type="entry name" value="Amidase signature (AS) enzymes"/>
    <property type="match status" value="1"/>
</dbReference>
<evidence type="ECO:0000256" key="4">
    <source>
        <dbReference type="ARBA" id="ARBA00022840"/>
    </source>
</evidence>
<dbReference type="Gene3D" id="3.90.1300.10">
    <property type="entry name" value="Amidase signature (AS) domain"/>
    <property type="match status" value="1"/>
</dbReference>
<dbReference type="Pfam" id="PF01425">
    <property type="entry name" value="Amidase"/>
    <property type="match status" value="1"/>
</dbReference>
<dbReference type="PANTHER" id="PTHR11895:SF7">
    <property type="entry name" value="GLUTAMYL-TRNA(GLN) AMIDOTRANSFERASE SUBUNIT A, MITOCHONDRIAL"/>
    <property type="match status" value="1"/>
</dbReference>
<dbReference type="EMBL" id="ML004465">
    <property type="protein sequence ID" value="RKP30142.1"/>
    <property type="molecule type" value="Genomic_DNA"/>
</dbReference>
<evidence type="ECO:0000313" key="9">
    <source>
        <dbReference type="EMBL" id="RKP30142.1"/>
    </source>
</evidence>
<dbReference type="OrthoDB" id="421993at2759"/>
<dbReference type="InterPro" id="IPR000120">
    <property type="entry name" value="Amidase"/>
</dbReference>
<keyword evidence="7" id="KW-0496">Mitochondrion</keyword>
<dbReference type="GO" id="GO:0050567">
    <property type="term" value="F:glutaminyl-tRNA synthase (glutamine-hydrolyzing) activity"/>
    <property type="evidence" value="ECO:0007669"/>
    <property type="project" value="UniProtKB-UniRule"/>
</dbReference>
<feature type="active site" description="Charge relay system" evidence="7">
    <location>
        <position position="118"/>
    </location>
</feature>
<evidence type="ECO:0000256" key="7">
    <source>
        <dbReference type="HAMAP-Rule" id="MF_03150"/>
    </source>
</evidence>
<dbReference type="HAMAP" id="MF_00120">
    <property type="entry name" value="GatA"/>
    <property type="match status" value="1"/>
</dbReference>
<dbReference type="GO" id="GO:0005739">
    <property type="term" value="C:mitochondrion"/>
    <property type="evidence" value="ECO:0007669"/>
    <property type="project" value="UniProtKB-SubCell"/>
</dbReference>
<keyword evidence="5 7" id="KW-0648">Protein biosynthesis</keyword>
<reference evidence="10" key="1">
    <citation type="journal article" date="2018" name="Nat. Microbiol.">
        <title>Leveraging single-cell genomics to expand the fungal tree of life.</title>
        <authorList>
            <person name="Ahrendt S.R."/>
            <person name="Quandt C.A."/>
            <person name="Ciobanu D."/>
            <person name="Clum A."/>
            <person name="Salamov A."/>
            <person name="Andreopoulos B."/>
            <person name="Cheng J.F."/>
            <person name="Woyke T."/>
            <person name="Pelin A."/>
            <person name="Henrissat B."/>
            <person name="Reynolds N.K."/>
            <person name="Benny G.L."/>
            <person name="Smith M.E."/>
            <person name="James T.Y."/>
            <person name="Grigoriev I.V."/>
        </authorList>
    </citation>
    <scope>NUCLEOTIDE SEQUENCE [LARGE SCALE GENOMIC DNA]</scope>
    <source>
        <strain evidence="10">Baker2002</strain>
    </source>
</reference>
<dbReference type="EC" id="6.3.5.7" evidence="7"/>
<dbReference type="GO" id="GO:0070681">
    <property type="term" value="P:glutaminyl-tRNAGln biosynthesis via transamidation"/>
    <property type="evidence" value="ECO:0007669"/>
    <property type="project" value="UniProtKB-UniRule"/>
</dbReference>
<gene>
    <name evidence="7" type="primary">HER2</name>
    <name evidence="9" type="ORF">METBISCDRAFT_27650</name>
</gene>
<dbReference type="InterPro" id="IPR036928">
    <property type="entry name" value="AS_sf"/>
</dbReference>
<accession>A0A4P9ZCR0</accession>
<dbReference type="GO" id="GO:0030956">
    <property type="term" value="C:glutamyl-tRNA(Gln) amidotransferase complex"/>
    <property type="evidence" value="ECO:0007669"/>
    <property type="project" value="UniProtKB-UniRule"/>
</dbReference>
<comment type="subcellular location">
    <subcellularLocation>
        <location evidence="7">Mitochondrion</location>
    </subcellularLocation>
</comment>
<comment type="catalytic activity">
    <reaction evidence="6 7">
        <text>L-glutamyl-tRNA(Gln) + L-glutamine + ATP + H2O = L-glutaminyl-tRNA(Gln) + L-glutamate + ADP + phosphate + H(+)</text>
        <dbReference type="Rhea" id="RHEA:17521"/>
        <dbReference type="Rhea" id="RHEA-COMP:9681"/>
        <dbReference type="Rhea" id="RHEA-COMP:9684"/>
        <dbReference type="ChEBI" id="CHEBI:15377"/>
        <dbReference type="ChEBI" id="CHEBI:15378"/>
        <dbReference type="ChEBI" id="CHEBI:29985"/>
        <dbReference type="ChEBI" id="CHEBI:30616"/>
        <dbReference type="ChEBI" id="CHEBI:43474"/>
        <dbReference type="ChEBI" id="CHEBI:58359"/>
        <dbReference type="ChEBI" id="CHEBI:78520"/>
        <dbReference type="ChEBI" id="CHEBI:78521"/>
        <dbReference type="ChEBI" id="CHEBI:456216"/>
        <dbReference type="EC" id="6.3.5.7"/>
    </reaction>
</comment>
<comment type="subunit">
    <text evidence="7">Subunit of the heterotrimeric GatFAB amidotransferase (AdT) complex, composed of A, B and F subunits.</text>
</comment>
<dbReference type="InterPro" id="IPR020556">
    <property type="entry name" value="Amidase_CS"/>
</dbReference>
<evidence type="ECO:0000256" key="3">
    <source>
        <dbReference type="ARBA" id="ARBA00022741"/>
    </source>
</evidence>
<dbReference type="InterPro" id="IPR004412">
    <property type="entry name" value="GatA"/>
</dbReference>
<evidence type="ECO:0000256" key="2">
    <source>
        <dbReference type="ARBA" id="ARBA00022598"/>
    </source>
</evidence>
<dbReference type="PANTHER" id="PTHR11895">
    <property type="entry name" value="TRANSAMIDASE"/>
    <property type="match status" value="1"/>
</dbReference>
<feature type="active site" description="Charge relay system" evidence="7">
    <location>
        <position position="42"/>
    </location>
</feature>
<keyword evidence="4 7" id="KW-0067">ATP-binding</keyword>
<comment type="function">
    <text evidence="7">Allows the formation of correctly charged Gln-tRNA(Gln) through the transamidation of misacylated Glu-tRNA(Gln) in the mitochondria. The reaction takes place in the presence of glutamine and ATP through an activated gamma-phospho-Glu-tRNA(Gln).</text>
</comment>